<name>B9SJT8_RICCO</name>
<evidence type="ECO:0000313" key="3">
    <source>
        <dbReference type="Proteomes" id="UP000008311"/>
    </source>
</evidence>
<dbReference type="Proteomes" id="UP000008311">
    <property type="component" value="Unassembled WGS sequence"/>
</dbReference>
<keyword evidence="3" id="KW-1185">Reference proteome</keyword>
<evidence type="ECO:0000256" key="1">
    <source>
        <dbReference type="SAM" id="MobiDB-lite"/>
    </source>
</evidence>
<dbReference type="AlphaFoldDB" id="B9SJT8"/>
<feature type="region of interest" description="Disordered" evidence="1">
    <location>
        <begin position="42"/>
        <end position="66"/>
    </location>
</feature>
<sequence>MPENNRINVVHSTTGVARAASTRNNVSQRTILSYARHTMSLRGGRVGRTARGGRTGGDGRTGQLQM</sequence>
<dbReference type="InParanoid" id="B9SJT8"/>
<organism evidence="2 3">
    <name type="scientific">Ricinus communis</name>
    <name type="common">Castor bean</name>
    <dbReference type="NCBI Taxonomy" id="3988"/>
    <lineage>
        <taxon>Eukaryota</taxon>
        <taxon>Viridiplantae</taxon>
        <taxon>Streptophyta</taxon>
        <taxon>Embryophyta</taxon>
        <taxon>Tracheophyta</taxon>
        <taxon>Spermatophyta</taxon>
        <taxon>Magnoliopsida</taxon>
        <taxon>eudicotyledons</taxon>
        <taxon>Gunneridae</taxon>
        <taxon>Pentapetalae</taxon>
        <taxon>rosids</taxon>
        <taxon>fabids</taxon>
        <taxon>Malpighiales</taxon>
        <taxon>Euphorbiaceae</taxon>
        <taxon>Acalyphoideae</taxon>
        <taxon>Acalypheae</taxon>
        <taxon>Ricinus</taxon>
    </lineage>
</organism>
<evidence type="ECO:0000313" key="2">
    <source>
        <dbReference type="EMBL" id="EEF36126.1"/>
    </source>
</evidence>
<gene>
    <name evidence="2" type="ORF">RCOM_0736500</name>
</gene>
<reference evidence="3" key="1">
    <citation type="journal article" date="2010" name="Nat. Biotechnol.">
        <title>Draft genome sequence of the oilseed species Ricinus communis.</title>
        <authorList>
            <person name="Chan A.P."/>
            <person name="Crabtree J."/>
            <person name="Zhao Q."/>
            <person name="Lorenzi H."/>
            <person name="Orvis J."/>
            <person name="Puiu D."/>
            <person name="Melake-Berhan A."/>
            <person name="Jones K.M."/>
            <person name="Redman J."/>
            <person name="Chen G."/>
            <person name="Cahoon E.B."/>
            <person name="Gedil M."/>
            <person name="Stanke M."/>
            <person name="Haas B.J."/>
            <person name="Wortman J.R."/>
            <person name="Fraser-Liggett C.M."/>
            <person name="Ravel J."/>
            <person name="Rabinowicz P.D."/>
        </authorList>
    </citation>
    <scope>NUCLEOTIDE SEQUENCE [LARGE SCALE GENOMIC DNA]</scope>
    <source>
        <strain evidence="3">cv. Hale</strain>
    </source>
</reference>
<protein>
    <submittedName>
        <fullName evidence="2">Uncharacterized protein</fullName>
    </submittedName>
</protein>
<accession>B9SJT8</accession>
<dbReference type="EMBL" id="EQ973990">
    <property type="protein sequence ID" value="EEF36126.1"/>
    <property type="molecule type" value="Genomic_DNA"/>
</dbReference>
<proteinExistence type="predicted"/>